<dbReference type="Gene3D" id="2.40.128.520">
    <property type="match status" value="1"/>
</dbReference>
<dbReference type="PANTHER" id="PTHR36919">
    <property type="entry name" value="BLR1215 PROTEIN"/>
    <property type="match status" value="1"/>
</dbReference>
<name>A0ABR7X0H7_9SPHI</name>
<dbReference type="EMBL" id="JACWMW010000001">
    <property type="protein sequence ID" value="MBD1384088.1"/>
    <property type="molecule type" value="Genomic_DNA"/>
</dbReference>
<dbReference type="Pfam" id="PF09917">
    <property type="entry name" value="DUF2147"/>
    <property type="match status" value="1"/>
</dbReference>
<evidence type="ECO:0000313" key="2">
    <source>
        <dbReference type="EMBL" id="MBD1384088.1"/>
    </source>
</evidence>
<gene>
    <name evidence="2" type="ORF">IDJ75_02270</name>
</gene>
<organism evidence="2 3">
    <name type="scientific">Mucilaginibacter rigui</name>
    <dbReference type="NCBI Taxonomy" id="534635"/>
    <lineage>
        <taxon>Bacteria</taxon>
        <taxon>Pseudomonadati</taxon>
        <taxon>Bacteroidota</taxon>
        <taxon>Sphingobacteriia</taxon>
        <taxon>Sphingobacteriales</taxon>
        <taxon>Sphingobacteriaceae</taxon>
        <taxon>Mucilaginibacter</taxon>
    </lineage>
</organism>
<keyword evidence="3" id="KW-1185">Reference proteome</keyword>
<reference evidence="2 3" key="1">
    <citation type="submission" date="2020-09" db="EMBL/GenBank/DDBJ databases">
        <title>Novel species of Mucilaginibacter isolated from a glacier on the Tibetan Plateau.</title>
        <authorList>
            <person name="Liu Q."/>
            <person name="Xin Y.-H."/>
        </authorList>
    </citation>
    <scope>NUCLEOTIDE SEQUENCE [LARGE SCALE GENOMIC DNA]</scope>
    <source>
        <strain evidence="2 3">CGMCC 1.13878</strain>
    </source>
</reference>
<feature type="domain" description="DUF2147" evidence="1">
    <location>
        <begin position="33"/>
        <end position="150"/>
    </location>
</feature>
<proteinExistence type="predicted"/>
<comment type="caution">
    <text evidence="2">The sequence shown here is derived from an EMBL/GenBank/DDBJ whole genome shotgun (WGS) entry which is preliminary data.</text>
</comment>
<dbReference type="InterPro" id="IPR019223">
    <property type="entry name" value="DUF2147"/>
</dbReference>
<evidence type="ECO:0000313" key="3">
    <source>
        <dbReference type="Proteomes" id="UP000618754"/>
    </source>
</evidence>
<dbReference type="PANTHER" id="PTHR36919:SF2">
    <property type="entry name" value="BLL6627 PROTEIN"/>
    <property type="match status" value="1"/>
</dbReference>
<protein>
    <submittedName>
        <fullName evidence="2">DUF2147 domain-containing protein</fullName>
    </submittedName>
</protein>
<accession>A0ABR7X0H7</accession>
<dbReference type="Proteomes" id="UP000618754">
    <property type="component" value="Unassembled WGS sequence"/>
</dbReference>
<dbReference type="RefSeq" id="WP_191173990.1">
    <property type="nucleotide sequence ID" value="NZ_JACWMW010000001.1"/>
</dbReference>
<sequence>MTKHFLCSFLMIMLYGSPNYHTTTLGAADKVCGKWECDEKNLVIQVYREEGEFKAKIVWFDARDDSKPLDYWTDDKNPNPALRSRKILGMNVLEKLSYNPATNTWEDGMIYDAKHGRLWNSSAYIDKDGLLKVKGYWHFKFIGRTLTFKRISL</sequence>
<evidence type="ECO:0000259" key="1">
    <source>
        <dbReference type="Pfam" id="PF09917"/>
    </source>
</evidence>